<evidence type="ECO:0000313" key="11">
    <source>
        <dbReference type="EMBL" id="MBR7621566.1"/>
    </source>
</evidence>
<gene>
    <name evidence="11" type="ORF">JKL49_19395</name>
</gene>
<keyword evidence="4 9" id="KW-0274">FAD</keyword>
<keyword evidence="2" id="KW-0813">Transport</keyword>
<comment type="caution">
    <text evidence="11">The sequence shown here is derived from an EMBL/GenBank/DDBJ whole genome shotgun (WGS) entry which is preliminary data.</text>
</comment>
<dbReference type="InterPro" id="IPR001308">
    <property type="entry name" value="ETF_a/FixB"/>
</dbReference>
<protein>
    <recommendedName>
        <fullName evidence="7">Electron transfer flavoprotein subunit alpha</fullName>
    </recommendedName>
    <alternativeName>
        <fullName evidence="8">Electron transfer flavoprotein large subunit</fullName>
    </alternativeName>
</protein>
<evidence type="ECO:0000256" key="8">
    <source>
        <dbReference type="ARBA" id="ARBA00079299"/>
    </source>
</evidence>
<dbReference type="InterPro" id="IPR029035">
    <property type="entry name" value="DHS-like_NAD/FAD-binding_dom"/>
</dbReference>
<comment type="similarity">
    <text evidence="1">Belongs to the ETF alpha-subunit/FixB family.</text>
</comment>
<evidence type="ECO:0000256" key="3">
    <source>
        <dbReference type="ARBA" id="ARBA00022630"/>
    </source>
</evidence>
<dbReference type="InterPro" id="IPR033947">
    <property type="entry name" value="ETF_alpha_N"/>
</dbReference>
<comment type="cofactor">
    <cofactor evidence="9">
        <name>FAD</name>
        <dbReference type="ChEBI" id="CHEBI:57692"/>
    </cofactor>
    <text evidence="9">Binds 1 FAD per dimer.</text>
</comment>
<dbReference type="GO" id="GO:0009055">
    <property type="term" value="F:electron transfer activity"/>
    <property type="evidence" value="ECO:0007669"/>
    <property type="project" value="InterPro"/>
</dbReference>
<dbReference type="Pfam" id="PF00766">
    <property type="entry name" value="ETF_alpha"/>
    <property type="match status" value="1"/>
</dbReference>
<keyword evidence="5" id="KW-0249">Electron transport</keyword>
<dbReference type="PIRSF" id="PIRSF000089">
    <property type="entry name" value="Electra_flavoP_a"/>
    <property type="match status" value="1"/>
</dbReference>
<accession>A0A941D5Y9</accession>
<dbReference type="Gene3D" id="3.40.50.1220">
    <property type="entry name" value="TPP-binding domain"/>
    <property type="match status" value="1"/>
</dbReference>
<dbReference type="EMBL" id="JAGSGD010000002">
    <property type="protein sequence ID" value="MBR7621566.1"/>
    <property type="molecule type" value="Genomic_DNA"/>
</dbReference>
<name>A0A941D5Y9_9CAUL</name>
<dbReference type="Gene3D" id="3.40.50.620">
    <property type="entry name" value="HUPs"/>
    <property type="match status" value="1"/>
</dbReference>
<dbReference type="SUPFAM" id="SSF52467">
    <property type="entry name" value="DHS-like NAD/FAD-binding domain"/>
    <property type="match status" value="1"/>
</dbReference>
<dbReference type="AlphaFoldDB" id="A0A941D5Y9"/>
<dbReference type="PANTHER" id="PTHR43153">
    <property type="entry name" value="ELECTRON TRANSFER FLAVOPROTEIN ALPHA"/>
    <property type="match status" value="1"/>
</dbReference>
<dbReference type="Pfam" id="PF01012">
    <property type="entry name" value="ETF"/>
    <property type="match status" value="1"/>
</dbReference>
<feature type="binding site" evidence="9">
    <location>
        <begin position="258"/>
        <end position="265"/>
    </location>
    <ligand>
        <name>FAD</name>
        <dbReference type="ChEBI" id="CHEBI:57692"/>
    </ligand>
</feature>
<feature type="domain" description="Electron transfer flavoprotein alpha/beta-subunit N-terminal" evidence="10">
    <location>
        <begin position="3"/>
        <end position="181"/>
    </location>
</feature>
<evidence type="ECO:0000256" key="7">
    <source>
        <dbReference type="ARBA" id="ARBA00068674"/>
    </source>
</evidence>
<dbReference type="InterPro" id="IPR014730">
    <property type="entry name" value="ETF_a/b_N"/>
</dbReference>
<evidence type="ECO:0000256" key="1">
    <source>
        <dbReference type="ARBA" id="ARBA00005817"/>
    </source>
</evidence>
<evidence type="ECO:0000256" key="4">
    <source>
        <dbReference type="ARBA" id="ARBA00022827"/>
    </source>
</evidence>
<dbReference type="GO" id="GO:0050660">
    <property type="term" value="F:flavin adenine dinucleotide binding"/>
    <property type="evidence" value="ECO:0007669"/>
    <property type="project" value="InterPro"/>
</dbReference>
<dbReference type="InterPro" id="IPR018206">
    <property type="entry name" value="ETF_asu_C_CS"/>
</dbReference>
<reference evidence="11" key="1">
    <citation type="submission" date="2021-04" db="EMBL/GenBank/DDBJ databases">
        <title>Draft genome assembly of strain Phenylobacterium sp. 20VBR1 using MiniION and Illumina platforms.</title>
        <authorList>
            <person name="Thomas F.A."/>
            <person name="Krishnan K.P."/>
            <person name="Sinha R.K."/>
        </authorList>
    </citation>
    <scope>NUCLEOTIDE SEQUENCE</scope>
    <source>
        <strain evidence="11">20VBR1</strain>
    </source>
</reference>
<evidence type="ECO:0000259" key="10">
    <source>
        <dbReference type="SMART" id="SM00893"/>
    </source>
</evidence>
<proteinExistence type="inferred from homology"/>
<evidence type="ECO:0000256" key="9">
    <source>
        <dbReference type="PIRSR" id="PIRSR000089-1"/>
    </source>
</evidence>
<keyword evidence="12" id="KW-1185">Reference proteome</keyword>
<dbReference type="CDD" id="cd01715">
    <property type="entry name" value="ETF_alpha"/>
    <property type="match status" value="1"/>
</dbReference>
<sequence>MAVLVIADHDNASLKDSTHKTVTAALALSSDVDILVAGSGAKAVAEAAGKIAGVRKVLLAESDSLGQGLAEAVTAVVVPLMSGYDAVLTPATSQGKNISPRIAAKLDVAQISEIVEVVDGSTFVRPIYAGNALETVQSSDAKKVITVRATAFTAAGEGGSASVESIGAGDGAPKTKFIDQQLVKSARPELAGAKIVVSGGRAMGSAEEFQRVIDPLADKLGAAIGASRAAVDAGYAPNDYQVGQTGKVVAPELYVAIGISGAIQHLAGMKDSKIIVAINKDADAPIFQVADFGLVADYKTAVPELMDALTAAGK</sequence>
<dbReference type="Proteomes" id="UP000622580">
    <property type="component" value="Unassembled WGS sequence"/>
</dbReference>
<dbReference type="SMART" id="SM00893">
    <property type="entry name" value="ETF"/>
    <property type="match status" value="1"/>
</dbReference>
<dbReference type="InterPro" id="IPR014731">
    <property type="entry name" value="ETF_asu_C"/>
</dbReference>
<evidence type="ECO:0000256" key="6">
    <source>
        <dbReference type="ARBA" id="ARBA00025649"/>
    </source>
</evidence>
<dbReference type="RefSeq" id="WP_215343083.1">
    <property type="nucleotide sequence ID" value="NZ_JAGSGD010000002.1"/>
</dbReference>
<feature type="binding site" evidence="9">
    <location>
        <position position="279"/>
    </location>
    <ligand>
        <name>FAD</name>
        <dbReference type="ChEBI" id="CHEBI:57692"/>
    </ligand>
</feature>
<feature type="binding site" evidence="9">
    <location>
        <position position="201"/>
    </location>
    <ligand>
        <name>FAD</name>
        <dbReference type="ChEBI" id="CHEBI:57692"/>
    </ligand>
</feature>
<evidence type="ECO:0000256" key="2">
    <source>
        <dbReference type="ARBA" id="ARBA00022448"/>
    </source>
</evidence>
<evidence type="ECO:0000313" key="12">
    <source>
        <dbReference type="Proteomes" id="UP000622580"/>
    </source>
</evidence>
<evidence type="ECO:0000256" key="5">
    <source>
        <dbReference type="ARBA" id="ARBA00022982"/>
    </source>
</evidence>
<dbReference type="SUPFAM" id="SSF52402">
    <property type="entry name" value="Adenine nucleotide alpha hydrolases-like"/>
    <property type="match status" value="1"/>
</dbReference>
<feature type="binding site" evidence="9">
    <location>
        <begin position="227"/>
        <end position="228"/>
    </location>
    <ligand>
        <name>FAD</name>
        <dbReference type="ChEBI" id="CHEBI:57692"/>
    </ligand>
</feature>
<dbReference type="PROSITE" id="PS00696">
    <property type="entry name" value="ETF_ALPHA"/>
    <property type="match status" value="1"/>
</dbReference>
<dbReference type="InterPro" id="IPR014729">
    <property type="entry name" value="Rossmann-like_a/b/a_fold"/>
</dbReference>
<feature type="binding site" evidence="9">
    <location>
        <begin position="241"/>
        <end position="245"/>
    </location>
    <ligand>
        <name>FAD</name>
        <dbReference type="ChEBI" id="CHEBI:57692"/>
    </ligand>
</feature>
<dbReference type="PANTHER" id="PTHR43153:SF1">
    <property type="entry name" value="ELECTRON TRANSFER FLAVOPROTEIN SUBUNIT ALPHA, MITOCHONDRIAL"/>
    <property type="match status" value="1"/>
</dbReference>
<dbReference type="GO" id="GO:0033539">
    <property type="term" value="P:fatty acid beta-oxidation using acyl-CoA dehydrogenase"/>
    <property type="evidence" value="ECO:0007669"/>
    <property type="project" value="TreeGrafter"/>
</dbReference>
<keyword evidence="3" id="KW-0285">Flavoprotein</keyword>
<dbReference type="FunFam" id="3.40.50.1220:FF:000001">
    <property type="entry name" value="Electron transfer flavoprotein, alpha subunit"/>
    <property type="match status" value="1"/>
</dbReference>
<comment type="function">
    <text evidence="6">The electron transfer flavoprotein serves as a specific electron acceptor for other dehydrogenases. It transfers the electrons to the main respiratory chain via ETF-ubiquinone oxidoreductase (ETF dehydrogenase).</text>
</comment>
<organism evidence="11 12">
    <name type="scientific">Phenylobacterium glaciei</name>
    <dbReference type="NCBI Taxonomy" id="2803784"/>
    <lineage>
        <taxon>Bacteria</taxon>
        <taxon>Pseudomonadati</taxon>
        <taxon>Pseudomonadota</taxon>
        <taxon>Alphaproteobacteria</taxon>
        <taxon>Caulobacterales</taxon>
        <taxon>Caulobacteraceae</taxon>
        <taxon>Phenylobacterium</taxon>
    </lineage>
</organism>